<dbReference type="Proteomes" id="UP000627292">
    <property type="component" value="Unassembled WGS sequence"/>
</dbReference>
<feature type="domain" description="GIY-YIG" evidence="3">
    <location>
        <begin position="196"/>
        <end position="274"/>
    </location>
</feature>
<dbReference type="CDD" id="cd06127">
    <property type="entry name" value="DEDDh"/>
    <property type="match status" value="1"/>
</dbReference>
<dbReference type="GO" id="GO:0003887">
    <property type="term" value="F:DNA-directed DNA polymerase activity"/>
    <property type="evidence" value="ECO:0007669"/>
    <property type="project" value="InterPro"/>
</dbReference>
<dbReference type="NCBIfam" id="TIGR00573">
    <property type="entry name" value="dnaq"/>
    <property type="match status" value="1"/>
</dbReference>
<dbReference type="CDD" id="cd10434">
    <property type="entry name" value="GIY-YIG_UvrC_Cho"/>
    <property type="match status" value="1"/>
</dbReference>
<dbReference type="PROSITE" id="PS50164">
    <property type="entry name" value="GIY_YIG"/>
    <property type="match status" value="1"/>
</dbReference>
<dbReference type="SUPFAM" id="SSF53098">
    <property type="entry name" value="Ribonuclease H-like"/>
    <property type="match status" value="1"/>
</dbReference>
<dbReference type="InterPro" id="IPR047296">
    <property type="entry name" value="GIY-YIG_UvrC_Cho"/>
</dbReference>
<organism evidence="4 5">
    <name type="scientific">Filimonas zeae</name>
    <dbReference type="NCBI Taxonomy" id="1737353"/>
    <lineage>
        <taxon>Bacteria</taxon>
        <taxon>Pseudomonadati</taxon>
        <taxon>Bacteroidota</taxon>
        <taxon>Chitinophagia</taxon>
        <taxon>Chitinophagales</taxon>
        <taxon>Chitinophagaceae</taxon>
        <taxon>Filimonas</taxon>
    </lineage>
</organism>
<dbReference type="RefSeq" id="WP_188951111.1">
    <property type="nucleotide sequence ID" value="NZ_BMIB01000001.1"/>
</dbReference>
<dbReference type="EMBL" id="BMIB01000001">
    <property type="protein sequence ID" value="GGH62511.1"/>
    <property type="molecule type" value="Genomic_DNA"/>
</dbReference>
<dbReference type="Pfam" id="PF01541">
    <property type="entry name" value="GIY-YIG"/>
    <property type="match status" value="1"/>
</dbReference>
<comment type="caution">
    <text evidence="4">The sequence shown here is derived from an EMBL/GenBank/DDBJ whole genome shotgun (WGS) entry which is preliminary data.</text>
</comment>
<dbReference type="Pfam" id="PF00929">
    <property type="entry name" value="RNase_T"/>
    <property type="match status" value="1"/>
</dbReference>
<dbReference type="InterPro" id="IPR012337">
    <property type="entry name" value="RNaseH-like_sf"/>
</dbReference>
<keyword evidence="5" id="KW-1185">Reference proteome</keyword>
<dbReference type="SUPFAM" id="SSF82771">
    <property type="entry name" value="GIY-YIG endonuclease"/>
    <property type="match status" value="1"/>
</dbReference>
<dbReference type="InterPro" id="IPR000305">
    <property type="entry name" value="GIY-YIG_endonuc"/>
</dbReference>
<dbReference type="Gene3D" id="3.30.420.10">
    <property type="entry name" value="Ribonuclease H-like superfamily/Ribonuclease H"/>
    <property type="match status" value="1"/>
</dbReference>
<protein>
    <submittedName>
        <fullName evidence="4">Exonuclease</fullName>
    </submittedName>
</protein>
<keyword evidence="4" id="KW-0378">Hydrolase</keyword>
<dbReference type="GO" id="GO:0003677">
    <property type="term" value="F:DNA binding"/>
    <property type="evidence" value="ECO:0007669"/>
    <property type="project" value="InterPro"/>
</dbReference>
<dbReference type="InterPro" id="IPR013520">
    <property type="entry name" value="Ribonucl_H"/>
</dbReference>
<reference evidence="4" key="2">
    <citation type="submission" date="2020-09" db="EMBL/GenBank/DDBJ databases">
        <authorList>
            <person name="Sun Q."/>
            <person name="Zhou Y."/>
        </authorList>
    </citation>
    <scope>NUCLEOTIDE SEQUENCE</scope>
    <source>
        <strain evidence="4">CGMCC 1.15290</strain>
    </source>
</reference>
<dbReference type="GO" id="GO:0006289">
    <property type="term" value="P:nucleotide-excision repair"/>
    <property type="evidence" value="ECO:0007669"/>
    <property type="project" value="InterPro"/>
</dbReference>
<evidence type="ECO:0000259" key="3">
    <source>
        <dbReference type="PROSITE" id="PS50164"/>
    </source>
</evidence>
<dbReference type="PANTHER" id="PTHR30231">
    <property type="entry name" value="DNA POLYMERASE III SUBUNIT EPSILON"/>
    <property type="match status" value="1"/>
</dbReference>
<comment type="subunit">
    <text evidence="2">DNA polymerase III contains a core (composed of alpha, epsilon and theta chains) that associates with a tau subunit. This core dimerizes to form the POLIII' complex. PolIII' associates with the gamma complex (composed of gamma, delta, delta', psi and chi chains) and with the beta chain to form the complete DNA polymerase III complex.</text>
</comment>
<gene>
    <name evidence="4" type="ORF">GCM10011379_12530</name>
</gene>
<sequence>MYAIVDIETTGSHAQDNGITEIAIVLHDGEKVEGRFSTLVNPLVPIPPYVVSLTGITNAMVATAPLFKDVAANIHRLLEGRIFVAHNVNFDYSFIRYHLQAAGLYWQARKLCTLRLSRAAFPGIPKYGLGHICRTLDIPVNGRHRATGDADATTILLEKIIEKGGEKLIRDFLKKEAREQILPPNLPQEHVKNLPQTPGVYYFHDSKGSVIYVGKARCLRKRVISHFTGLDTGKKRQGFLREIHSISFKECPTELTASILESVEIKRLWPVYNVSQKHAEKLYGIYLFEDGRGYLRLAIDKKRKLLEPLVAFSVLSDANRYLWKLVKDFELDAVYCFLDRSVKESALTDTPDVYNARVQLAVLRMQEEKGTYAILETCEITKNISCILIEKGRFFGMGVLPDKSAAQEIELIRTHMTPYPENETLKSMLRSYSDKYPARVRQLGL</sequence>
<evidence type="ECO:0000313" key="4">
    <source>
        <dbReference type="EMBL" id="GGH62511.1"/>
    </source>
</evidence>
<reference evidence="4" key="1">
    <citation type="journal article" date="2014" name="Int. J. Syst. Evol. Microbiol.">
        <title>Complete genome sequence of Corynebacterium casei LMG S-19264T (=DSM 44701T), isolated from a smear-ripened cheese.</title>
        <authorList>
            <consortium name="US DOE Joint Genome Institute (JGI-PGF)"/>
            <person name="Walter F."/>
            <person name="Albersmeier A."/>
            <person name="Kalinowski J."/>
            <person name="Ruckert C."/>
        </authorList>
    </citation>
    <scope>NUCLEOTIDE SEQUENCE</scope>
    <source>
        <strain evidence="4">CGMCC 1.15290</strain>
    </source>
</reference>
<dbReference type="InterPro" id="IPR006054">
    <property type="entry name" value="DnaQ"/>
</dbReference>
<dbReference type="InterPro" id="IPR036397">
    <property type="entry name" value="RNaseH_sf"/>
</dbReference>
<evidence type="ECO:0000313" key="5">
    <source>
        <dbReference type="Proteomes" id="UP000627292"/>
    </source>
</evidence>
<dbReference type="PANTHER" id="PTHR30231:SF37">
    <property type="entry name" value="EXODEOXYRIBONUCLEASE 10"/>
    <property type="match status" value="1"/>
</dbReference>
<dbReference type="Gene3D" id="3.40.1440.10">
    <property type="entry name" value="GIY-YIG endonuclease"/>
    <property type="match status" value="1"/>
</dbReference>
<evidence type="ECO:0000256" key="1">
    <source>
        <dbReference type="ARBA" id="ARBA00025483"/>
    </source>
</evidence>
<keyword evidence="4" id="KW-0540">Nuclease</keyword>
<evidence type="ECO:0000256" key="2">
    <source>
        <dbReference type="ARBA" id="ARBA00026073"/>
    </source>
</evidence>
<name>A0A917MTD5_9BACT</name>
<dbReference type="AlphaFoldDB" id="A0A917MTD5"/>
<dbReference type="SMART" id="SM00479">
    <property type="entry name" value="EXOIII"/>
    <property type="match status" value="1"/>
</dbReference>
<dbReference type="FunFam" id="3.30.420.10:FF:000045">
    <property type="entry name" value="3'-5' exonuclease DinG"/>
    <property type="match status" value="1"/>
</dbReference>
<dbReference type="GO" id="GO:0045004">
    <property type="term" value="P:DNA replication proofreading"/>
    <property type="evidence" value="ECO:0007669"/>
    <property type="project" value="TreeGrafter"/>
</dbReference>
<proteinExistence type="predicted"/>
<comment type="function">
    <text evidence="1">DNA polymerase III is a complex, multichain enzyme responsible for most of the replicative synthesis in bacteria. The epsilon subunit contain the editing function and is a proofreading 3'-5' exonuclease.</text>
</comment>
<dbReference type="InterPro" id="IPR035901">
    <property type="entry name" value="GIY-YIG_endonuc_sf"/>
</dbReference>
<dbReference type="SMART" id="SM00465">
    <property type="entry name" value="GIYc"/>
    <property type="match status" value="1"/>
</dbReference>
<dbReference type="GO" id="GO:0008408">
    <property type="term" value="F:3'-5' exonuclease activity"/>
    <property type="evidence" value="ECO:0007669"/>
    <property type="project" value="TreeGrafter"/>
</dbReference>
<accession>A0A917MTD5</accession>
<keyword evidence="4" id="KW-0269">Exonuclease</keyword>
<dbReference type="GO" id="GO:0005829">
    <property type="term" value="C:cytosol"/>
    <property type="evidence" value="ECO:0007669"/>
    <property type="project" value="TreeGrafter"/>
</dbReference>